<dbReference type="EMBL" id="CM046509">
    <property type="protein sequence ID" value="KAI8663489.1"/>
    <property type="molecule type" value="Genomic_DNA"/>
</dbReference>
<evidence type="ECO:0000313" key="1">
    <source>
        <dbReference type="EMBL" id="KAI8663489.1"/>
    </source>
</evidence>
<proteinExistence type="predicted"/>
<name>A0ACC0QS36_9HYPO</name>
<keyword evidence="2" id="KW-1185">Reference proteome</keyword>
<accession>A0ACC0QS36</accession>
<gene>
    <name evidence="1" type="ORF">NCS57_00950000</name>
</gene>
<protein>
    <submittedName>
        <fullName evidence="1">Uncharacterized protein</fullName>
    </submittedName>
</protein>
<dbReference type="Proteomes" id="UP001065298">
    <property type="component" value="Chromosome 7"/>
</dbReference>
<organism evidence="1 2">
    <name type="scientific">Fusarium keratoplasticum</name>
    <dbReference type="NCBI Taxonomy" id="1328300"/>
    <lineage>
        <taxon>Eukaryota</taxon>
        <taxon>Fungi</taxon>
        <taxon>Dikarya</taxon>
        <taxon>Ascomycota</taxon>
        <taxon>Pezizomycotina</taxon>
        <taxon>Sordariomycetes</taxon>
        <taxon>Hypocreomycetidae</taxon>
        <taxon>Hypocreales</taxon>
        <taxon>Nectriaceae</taxon>
        <taxon>Fusarium</taxon>
        <taxon>Fusarium solani species complex</taxon>
    </lineage>
</organism>
<comment type="caution">
    <text evidence="1">The sequence shown here is derived from an EMBL/GenBank/DDBJ whole genome shotgun (WGS) entry which is preliminary data.</text>
</comment>
<reference evidence="1" key="1">
    <citation type="submission" date="2022-06" db="EMBL/GenBank/DDBJ databases">
        <title>Fusarium solani species complex genomes reveal bases of compartmentalisation and animal pathogenesis.</title>
        <authorList>
            <person name="Tsai I.J."/>
        </authorList>
    </citation>
    <scope>NUCLEOTIDE SEQUENCE</scope>
    <source>
        <strain evidence="1">Fu6.1</strain>
    </source>
</reference>
<evidence type="ECO:0000313" key="2">
    <source>
        <dbReference type="Proteomes" id="UP001065298"/>
    </source>
</evidence>
<sequence>MMYPKFSLALTALFLHEAWAFSLQYPLCLAEPVLALDAGRSTLSAVVHFPTETRCEATLYFSDTSFLPIRYTFKPLSCDGGQVLNFKVPEGSPNGDVDVIWQCAGLAPSCNHGVISGGRADSSIPSEADGQVGCLVETFETKTTLATVTRSSRTFVETVPTVLVTSSTSFLSAPTETKTQSSGPPDTDSTEPAKSTGPSTSDESSAASGSSTASSAVETLEVPREEAKTTSTERQTTGDGVFESTASKMSTTLGPALTASIVSTLTVYHTVTAKCTAS</sequence>